<accession>A0A133KMV8</accession>
<evidence type="ECO:0000313" key="1">
    <source>
        <dbReference type="EMBL" id="KWZ80852.1"/>
    </source>
</evidence>
<name>A0A133KMV8_BIFBI</name>
<organism evidence="1 2">
    <name type="scientific">Bifidobacterium bifidum</name>
    <dbReference type="NCBI Taxonomy" id="1681"/>
    <lineage>
        <taxon>Bacteria</taxon>
        <taxon>Bacillati</taxon>
        <taxon>Actinomycetota</taxon>
        <taxon>Actinomycetes</taxon>
        <taxon>Bifidobacteriales</taxon>
        <taxon>Bifidobacteriaceae</taxon>
        <taxon>Bifidobacterium</taxon>
    </lineage>
</organism>
<proteinExistence type="predicted"/>
<dbReference type="PATRIC" id="fig|1681.53.peg.1406"/>
<reference evidence="1 2" key="1">
    <citation type="submission" date="2016-01" db="EMBL/GenBank/DDBJ databases">
        <authorList>
            <person name="Oliw E.H."/>
        </authorList>
    </citation>
    <scope>NUCLEOTIDE SEQUENCE [LARGE SCALE GENOMIC DNA]</scope>
    <source>
        <strain evidence="1 2">MJR8628B</strain>
    </source>
</reference>
<dbReference type="AlphaFoldDB" id="A0A133KMV8"/>
<dbReference type="EMBL" id="LRPO01000039">
    <property type="protein sequence ID" value="KWZ80852.1"/>
    <property type="molecule type" value="Genomic_DNA"/>
</dbReference>
<protein>
    <submittedName>
        <fullName evidence="1">Uncharacterized protein</fullName>
    </submittedName>
</protein>
<sequence length="40" mass="4697">MQYREKRPERTVLTFDILCGNRAAPEAEMSHIVVIVWVTH</sequence>
<dbReference type="Proteomes" id="UP000070092">
    <property type="component" value="Unassembled WGS sequence"/>
</dbReference>
<comment type="caution">
    <text evidence="1">The sequence shown here is derived from an EMBL/GenBank/DDBJ whole genome shotgun (WGS) entry which is preliminary data.</text>
</comment>
<evidence type="ECO:0000313" key="2">
    <source>
        <dbReference type="Proteomes" id="UP000070092"/>
    </source>
</evidence>
<gene>
    <name evidence="1" type="ORF">HMPREF3196_01426</name>
</gene>